<evidence type="ECO:0000256" key="3">
    <source>
        <dbReference type="ARBA" id="ARBA00023163"/>
    </source>
</evidence>
<dbReference type="GO" id="GO:0003700">
    <property type="term" value="F:DNA-binding transcription factor activity"/>
    <property type="evidence" value="ECO:0007669"/>
    <property type="project" value="InterPro"/>
</dbReference>
<keyword evidence="2 5" id="KW-0238">DNA-binding</keyword>
<dbReference type="Gene3D" id="1.10.10.60">
    <property type="entry name" value="Homeodomain-like"/>
    <property type="match status" value="1"/>
</dbReference>
<dbReference type="RefSeq" id="WP_092020514.1">
    <property type="nucleotide sequence ID" value="NZ_FOUE01000001.1"/>
</dbReference>
<dbReference type="InterPro" id="IPR018060">
    <property type="entry name" value="HTH_AraC"/>
</dbReference>
<feature type="domain" description="HTH araC/xylS-type" evidence="4">
    <location>
        <begin position="242"/>
        <end position="339"/>
    </location>
</feature>
<dbReference type="GO" id="GO:0005829">
    <property type="term" value="C:cytosol"/>
    <property type="evidence" value="ECO:0007669"/>
    <property type="project" value="TreeGrafter"/>
</dbReference>
<evidence type="ECO:0000313" key="5">
    <source>
        <dbReference type="EMBL" id="SFL95885.1"/>
    </source>
</evidence>
<dbReference type="Pfam" id="PF12625">
    <property type="entry name" value="Arabinose_bd"/>
    <property type="match status" value="1"/>
</dbReference>
<evidence type="ECO:0000313" key="6">
    <source>
        <dbReference type="Proteomes" id="UP000198519"/>
    </source>
</evidence>
<name>A0A1I4LYH7_9GAMM</name>
<dbReference type="SMART" id="SM00342">
    <property type="entry name" value="HTH_ARAC"/>
    <property type="match status" value="1"/>
</dbReference>
<dbReference type="GO" id="GO:0000976">
    <property type="term" value="F:transcription cis-regulatory region binding"/>
    <property type="evidence" value="ECO:0007669"/>
    <property type="project" value="TreeGrafter"/>
</dbReference>
<evidence type="ECO:0000256" key="2">
    <source>
        <dbReference type="ARBA" id="ARBA00023125"/>
    </source>
</evidence>
<dbReference type="STRING" id="488535.SAMN04487963_0736"/>
<proteinExistence type="predicted"/>
<dbReference type="InterPro" id="IPR009057">
    <property type="entry name" value="Homeodomain-like_sf"/>
</dbReference>
<reference evidence="6" key="1">
    <citation type="submission" date="2016-10" db="EMBL/GenBank/DDBJ databases">
        <authorList>
            <person name="Varghese N."/>
            <person name="Submissions S."/>
        </authorList>
    </citation>
    <scope>NUCLEOTIDE SEQUENCE [LARGE SCALE GENOMIC DNA]</scope>
    <source>
        <strain evidence="6">CGMCC 1.7061</strain>
    </source>
</reference>
<dbReference type="OrthoDB" id="6079354at2"/>
<keyword evidence="3" id="KW-0804">Transcription</keyword>
<organism evidence="5 6">
    <name type="scientific">Marinobacter zhejiangensis</name>
    <dbReference type="NCBI Taxonomy" id="488535"/>
    <lineage>
        <taxon>Bacteria</taxon>
        <taxon>Pseudomonadati</taxon>
        <taxon>Pseudomonadota</taxon>
        <taxon>Gammaproteobacteria</taxon>
        <taxon>Pseudomonadales</taxon>
        <taxon>Marinobacteraceae</taxon>
        <taxon>Marinobacter</taxon>
    </lineage>
</organism>
<accession>A0A1I4LYH7</accession>
<dbReference type="SUPFAM" id="SSF46689">
    <property type="entry name" value="Homeodomain-like"/>
    <property type="match status" value="1"/>
</dbReference>
<evidence type="ECO:0000259" key="4">
    <source>
        <dbReference type="PROSITE" id="PS01124"/>
    </source>
</evidence>
<dbReference type="InterPro" id="IPR020449">
    <property type="entry name" value="Tscrpt_reg_AraC-type_HTH"/>
</dbReference>
<dbReference type="AlphaFoldDB" id="A0A1I4LYH7"/>
<dbReference type="Proteomes" id="UP000198519">
    <property type="component" value="Unassembled WGS sequence"/>
</dbReference>
<dbReference type="InterPro" id="IPR032687">
    <property type="entry name" value="AraC-type_N"/>
</dbReference>
<gene>
    <name evidence="5" type="ORF">SAMN04487963_0736</name>
</gene>
<sequence>MRASASQAQDLGLPAIYLHLLAELLHNLNVDEHALLLRVGLDPARLKSTELRVSQSQASEFVTRAIIESGEPGLGIMLAREMKLPLHGALGIAVMSSETLGEALELVTRYLTLRAPHIRVHQQREGDRAVFRLVCDIDLGPLQSFILDAMLFGCVTMGYQLLGTPIKGAEIRRMGPEPGYFQRFRQQILVPVTYGSREDAFVLPTSVLDLPIQFSDEELAASSRAQCEESLRQLTEDAGFGCRVRRVIETSHPFPPKLAQVANTLFVSERTLKRRLQEEERSFQHLVDDVRLERAGELLENTTMNLSQIADSLGYADAANFTRAFKRWTGVSPSQFRNEYREAAEKARQDAESMVPATA</sequence>
<evidence type="ECO:0000256" key="1">
    <source>
        <dbReference type="ARBA" id="ARBA00023015"/>
    </source>
</evidence>
<dbReference type="PANTHER" id="PTHR47894">
    <property type="entry name" value="HTH-TYPE TRANSCRIPTIONAL REGULATOR GADX"/>
    <property type="match status" value="1"/>
</dbReference>
<keyword evidence="6" id="KW-1185">Reference proteome</keyword>
<dbReference type="Pfam" id="PF12833">
    <property type="entry name" value="HTH_18"/>
    <property type="match status" value="1"/>
</dbReference>
<dbReference type="PROSITE" id="PS01124">
    <property type="entry name" value="HTH_ARAC_FAMILY_2"/>
    <property type="match status" value="1"/>
</dbReference>
<dbReference type="EMBL" id="FOUE01000001">
    <property type="protein sequence ID" value="SFL95885.1"/>
    <property type="molecule type" value="Genomic_DNA"/>
</dbReference>
<dbReference type="PRINTS" id="PR00032">
    <property type="entry name" value="HTHARAC"/>
</dbReference>
<protein>
    <submittedName>
        <fullName evidence="5">AraC-type DNA-binding protein</fullName>
    </submittedName>
</protein>
<keyword evidence="1" id="KW-0805">Transcription regulation</keyword>
<dbReference type="PANTHER" id="PTHR47894:SF1">
    <property type="entry name" value="HTH-TYPE TRANSCRIPTIONAL REGULATOR VQSM"/>
    <property type="match status" value="1"/>
</dbReference>